<dbReference type="GO" id="GO:0046872">
    <property type="term" value="F:metal ion binding"/>
    <property type="evidence" value="ECO:0007669"/>
    <property type="project" value="UniProtKB-KW"/>
</dbReference>
<dbReference type="InterPro" id="IPR000868">
    <property type="entry name" value="Isochorismatase-like_dom"/>
</dbReference>
<dbReference type="PANTHER" id="PTHR11080:SF2">
    <property type="entry name" value="LD05707P"/>
    <property type="match status" value="1"/>
</dbReference>
<dbReference type="HOGENOM" id="CLU_068979_13_1_6"/>
<evidence type="ECO:0000313" key="11">
    <source>
        <dbReference type="Proteomes" id="UP000005012"/>
    </source>
</evidence>
<dbReference type="FunFam" id="3.40.50.850:FF:000006">
    <property type="entry name" value="Bifunctional pyrazinamidase/nicotinamidase"/>
    <property type="match status" value="1"/>
</dbReference>
<evidence type="ECO:0000256" key="7">
    <source>
        <dbReference type="ARBA" id="ARBA00043224"/>
    </source>
</evidence>
<evidence type="ECO:0000313" key="10">
    <source>
        <dbReference type="EMBL" id="AFH92045.1"/>
    </source>
</evidence>
<evidence type="ECO:0000256" key="6">
    <source>
        <dbReference type="ARBA" id="ARBA00039017"/>
    </source>
</evidence>
<dbReference type="AlphaFoldDB" id="A0A140NG01"/>
<name>A0A140NG01_PROSM</name>
<dbReference type="NCBIfam" id="NF008623">
    <property type="entry name" value="PRK11609.1"/>
    <property type="match status" value="1"/>
</dbReference>
<evidence type="ECO:0000256" key="1">
    <source>
        <dbReference type="ARBA" id="ARBA00006336"/>
    </source>
</evidence>
<keyword evidence="4 10" id="KW-0378">Hydrolase</keyword>
<keyword evidence="2" id="KW-0662">Pyridine nucleotide biosynthesis</keyword>
<dbReference type="SUPFAM" id="SSF52499">
    <property type="entry name" value="Isochorismatase-like hydrolases"/>
    <property type="match status" value="1"/>
</dbReference>
<dbReference type="PATRIC" id="fig|1157951.4.peg.145"/>
<comment type="pathway">
    <text evidence="5">Cofactor biosynthesis; nicotinate biosynthesis; nicotinate from nicotinamide: step 1/1.</text>
</comment>
<reference evidence="11" key="2">
    <citation type="submission" date="2012-04" db="EMBL/GenBank/DDBJ databases">
        <title>Complete genome sequence of Providencia stuartii clinical isolate MRSN 2154.</title>
        <authorList>
            <person name="Clifford R.J."/>
            <person name="Hang J."/>
            <person name="Riley M.C."/>
            <person name="Onmus-Leone F."/>
            <person name="Kuschner R.A."/>
            <person name="Lesho E.P."/>
            <person name="Waterman P.E."/>
        </authorList>
    </citation>
    <scope>NUCLEOTIDE SEQUENCE [LARGE SCALE GENOMIC DNA]</scope>
    <source>
        <strain evidence="11">MRSN 2154</strain>
    </source>
</reference>
<gene>
    <name evidence="10" type="ordered locus">S70_00725</name>
</gene>
<dbReference type="InterPro" id="IPR036380">
    <property type="entry name" value="Isochorismatase-like_sf"/>
</dbReference>
<feature type="domain" description="Isochorismatase-like" evidence="9">
    <location>
        <begin position="13"/>
        <end position="215"/>
    </location>
</feature>
<evidence type="ECO:0000256" key="5">
    <source>
        <dbReference type="ARBA" id="ARBA00037900"/>
    </source>
</evidence>
<dbReference type="Gene3D" id="3.40.50.850">
    <property type="entry name" value="Isochorismatase-like"/>
    <property type="match status" value="1"/>
</dbReference>
<sequence length="218" mass="23854">MPMNKPNEDLVKSALLLVDLQNDFCTGGALAVADSETVIKTANKAIELCQRQNIPIIASQDWHPANHLSFAVNSGTQVGDIGTLNGIPQVWWPVHCVQGEVGAEFHPELNRDAICEVFTKGENPQVDSYSAFFDNDKVSQTRLHAWLQEQQITQLFIMGIATDYCVKFTVLDALKLGYNVDVLTDGCRGVNLSAMDSELALAEMSQKGATLLTTDSLQ</sequence>
<dbReference type="GO" id="GO:0008936">
    <property type="term" value="F:nicotinamidase activity"/>
    <property type="evidence" value="ECO:0007669"/>
    <property type="project" value="UniProtKB-EC"/>
</dbReference>
<accession>A0A140NG01</accession>
<dbReference type="CDD" id="cd01011">
    <property type="entry name" value="nicotinamidase"/>
    <property type="match status" value="1"/>
</dbReference>
<keyword evidence="3" id="KW-0479">Metal-binding</keyword>
<dbReference type="KEGG" id="psi:S70_00725"/>
<evidence type="ECO:0000256" key="3">
    <source>
        <dbReference type="ARBA" id="ARBA00022723"/>
    </source>
</evidence>
<evidence type="ECO:0000259" key="9">
    <source>
        <dbReference type="Pfam" id="PF00857"/>
    </source>
</evidence>
<reference evidence="10 11" key="1">
    <citation type="journal article" date="2012" name="J. Bacteriol.">
        <title>Complete Genome Sequence of Providencia stuartii Clinical Isolate MRSN 2154.</title>
        <authorList>
            <person name="Clifford R.J."/>
            <person name="Hang J."/>
            <person name="Riley M.C."/>
            <person name="Onmus-Leone F."/>
            <person name="Kuschner R.A."/>
            <person name="Lesho E.P."/>
            <person name="Waterman P.E."/>
        </authorList>
    </citation>
    <scope>NUCLEOTIDE SEQUENCE [LARGE SCALE GENOMIC DNA]</scope>
    <source>
        <strain evidence="10 11">MRSN 2154</strain>
    </source>
</reference>
<evidence type="ECO:0000256" key="4">
    <source>
        <dbReference type="ARBA" id="ARBA00022801"/>
    </source>
</evidence>
<dbReference type="InterPro" id="IPR052347">
    <property type="entry name" value="Isochorismatase_Nicotinamidase"/>
</dbReference>
<dbReference type="OrthoDB" id="9791276at2"/>
<dbReference type="EMBL" id="CP003488">
    <property type="protein sequence ID" value="AFH92045.1"/>
    <property type="molecule type" value="Genomic_DNA"/>
</dbReference>
<dbReference type="GO" id="GO:0019363">
    <property type="term" value="P:pyridine nucleotide biosynthetic process"/>
    <property type="evidence" value="ECO:0007669"/>
    <property type="project" value="UniProtKB-KW"/>
</dbReference>
<dbReference type="EC" id="3.5.1.19" evidence="6"/>
<evidence type="ECO:0000256" key="8">
    <source>
        <dbReference type="ARBA" id="ARBA00072277"/>
    </source>
</evidence>
<organism evidence="10 11">
    <name type="scientific">Providencia stuartii (strain MRSN 2154)</name>
    <dbReference type="NCBI Taxonomy" id="1157951"/>
    <lineage>
        <taxon>Bacteria</taxon>
        <taxon>Pseudomonadati</taxon>
        <taxon>Pseudomonadota</taxon>
        <taxon>Gammaproteobacteria</taxon>
        <taxon>Enterobacterales</taxon>
        <taxon>Morganellaceae</taxon>
        <taxon>Providencia</taxon>
    </lineage>
</organism>
<dbReference type="GeneID" id="93519118"/>
<comment type="similarity">
    <text evidence="1">Belongs to the isochorismatase family.</text>
</comment>
<protein>
    <recommendedName>
        <fullName evidence="8">Nicotinamidase</fullName>
        <ecNumber evidence="6">3.5.1.19</ecNumber>
    </recommendedName>
    <alternativeName>
        <fullName evidence="7">Nicotinamide deamidase</fullName>
    </alternativeName>
</protein>
<dbReference type="RefSeq" id="WP_014656074.1">
    <property type="nucleotide sequence ID" value="NC_017731.1"/>
</dbReference>
<dbReference type="Pfam" id="PF00857">
    <property type="entry name" value="Isochorismatase"/>
    <property type="match status" value="1"/>
</dbReference>
<dbReference type="PANTHER" id="PTHR11080">
    <property type="entry name" value="PYRAZINAMIDASE/NICOTINAMIDASE"/>
    <property type="match status" value="1"/>
</dbReference>
<evidence type="ECO:0000256" key="2">
    <source>
        <dbReference type="ARBA" id="ARBA00022642"/>
    </source>
</evidence>
<proteinExistence type="inferred from homology"/>
<dbReference type="Proteomes" id="UP000005012">
    <property type="component" value="Chromosome"/>
</dbReference>